<reference evidence="2" key="1">
    <citation type="submission" date="2013-02" db="EMBL/GenBank/DDBJ databases">
        <authorList>
            <person name="Hughes D."/>
        </authorList>
    </citation>
    <scope>NUCLEOTIDE SEQUENCE</scope>
    <source>
        <strain>Durham</strain>
        <strain evidence="2">NC isolate 2 -- Noor lab</strain>
    </source>
</reference>
<organism evidence="1 2">
    <name type="scientific">Megaselia scalaris</name>
    <name type="common">Humpbacked fly</name>
    <name type="synonym">Phora scalaris</name>
    <dbReference type="NCBI Taxonomy" id="36166"/>
    <lineage>
        <taxon>Eukaryota</taxon>
        <taxon>Metazoa</taxon>
        <taxon>Ecdysozoa</taxon>
        <taxon>Arthropoda</taxon>
        <taxon>Hexapoda</taxon>
        <taxon>Insecta</taxon>
        <taxon>Pterygota</taxon>
        <taxon>Neoptera</taxon>
        <taxon>Endopterygota</taxon>
        <taxon>Diptera</taxon>
        <taxon>Brachycera</taxon>
        <taxon>Muscomorpha</taxon>
        <taxon>Platypezoidea</taxon>
        <taxon>Phoridae</taxon>
        <taxon>Megaseliini</taxon>
        <taxon>Megaselia</taxon>
    </lineage>
</organism>
<evidence type="ECO:0000313" key="1">
    <source>
        <dbReference type="EnsemblMetazoa" id="MESCA009177-PA"/>
    </source>
</evidence>
<reference evidence="1" key="2">
    <citation type="submission" date="2015-06" db="UniProtKB">
        <authorList>
            <consortium name="EnsemblMetazoa"/>
        </authorList>
    </citation>
    <scope>IDENTIFICATION</scope>
</reference>
<sequence>MQRVNQIIQEKSSATAASFIYLPAPPKLYSPNWNKKSQHYLNFLTELTNDLPPTILVHGVST</sequence>
<proteinExistence type="predicted"/>
<keyword evidence="2" id="KW-1185">Reference proteome</keyword>
<dbReference type="EnsemblMetazoa" id="MESCA009177-RA">
    <property type="protein sequence ID" value="MESCA009177-PA"/>
    <property type="gene ID" value="MESCA009177"/>
</dbReference>
<evidence type="ECO:0000313" key="2">
    <source>
        <dbReference type="Proteomes" id="UP000015102"/>
    </source>
</evidence>
<dbReference type="EMBL" id="CAQQ02374882">
    <property type="status" value="NOT_ANNOTATED_CDS"/>
    <property type="molecule type" value="Genomic_DNA"/>
</dbReference>
<evidence type="ECO:0008006" key="3">
    <source>
        <dbReference type="Google" id="ProtNLM"/>
    </source>
</evidence>
<protein>
    <recommendedName>
        <fullName evidence="3">SLC12A transporter C-terminal domain-containing protein</fullName>
    </recommendedName>
</protein>
<dbReference type="Proteomes" id="UP000015102">
    <property type="component" value="Unassembled WGS sequence"/>
</dbReference>
<dbReference type="STRING" id="36166.T1GZ79"/>
<accession>T1GZ79</accession>
<dbReference type="AlphaFoldDB" id="T1GZ79"/>
<name>T1GZ79_MEGSC</name>
<dbReference type="HOGENOM" id="CLU_2910781_0_0_1"/>